<dbReference type="EMBL" id="BLLF01000521">
    <property type="protein sequence ID" value="GFH12614.1"/>
    <property type="molecule type" value="Genomic_DNA"/>
</dbReference>
<organism evidence="2 3">
    <name type="scientific">Haematococcus lacustris</name>
    <name type="common">Green alga</name>
    <name type="synonym">Haematococcus pluvialis</name>
    <dbReference type="NCBI Taxonomy" id="44745"/>
    <lineage>
        <taxon>Eukaryota</taxon>
        <taxon>Viridiplantae</taxon>
        <taxon>Chlorophyta</taxon>
        <taxon>core chlorophytes</taxon>
        <taxon>Chlorophyceae</taxon>
        <taxon>CS clade</taxon>
        <taxon>Chlamydomonadales</taxon>
        <taxon>Haematococcaceae</taxon>
        <taxon>Haematococcus</taxon>
    </lineage>
</organism>
<feature type="non-terminal residue" evidence="2">
    <location>
        <position position="475"/>
    </location>
</feature>
<reference evidence="2 3" key="1">
    <citation type="submission" date="2020-02" db="EMBL/GenBank/DDBJ databases">
        <title>Draft genome sequence of Haematococcus lacustris strain NIES-144.</title>
        <authorList>
            <person name="Morimoto D."/>
            <person name="Nakagawa S."/>
            <person name="Yoshida T."/>
            <person name="Sawayama S."/>
        </authorList>
    </citation>
    <scope>NUCLEOTIDE SEQUENCE [LARGE SCALE GENOMIC DNA]</scope>
    <source>
        <strain evidence="2 3">NIES-144</strain>
    </source>
</reference>
<feature type="region of interest" description="Disordered" evidence="1">
    <location>
        <begin position="181"/>
        <end position="212"/>
    </location>
</feature>
<keyword evidence="3" id="KW-1185">Reference proteome</keyword>
<feature type="non-terminal residue" evidence="2">
    <location>
        <position position="1"/>
    </location>
</feature>
<accession>A0A699Z0S6</accession>
<dbReference type="AlphaFoldDB" id="A0A699Z0S6"/>
<proteinExistence type="predicted"/>
<protein>
    <submittedName>
        <fullName evidence="2">AAA_23 domain-containing protein</fullName>
    </submittedName>
</protein>
<dbReference type="Gene3D" id="3.40.50.300">
    <property type="entry name" value="P-loop containing nucleotide triphosphate hydrolases"/>
    <property type="match status" value="1"/>
</dbReference>
<evidence type="ECO:0000313" key="3">
    <source>
        <dbReference type="Proteomes" id="UP000485058"/>
    </source>
</evidence>
<comment type="caution">
    <text evidence="2">The sequence shown here is derived from an EMBL/GenBank/DDBJ whole genome shotgun (WGS) entry which is preliminary data.</text>
</comment>
<feature type="compositionally biased region" description="Polar residues" evidence="1">
    <location>
        <begin position="188"/>
        <end position="201"/>
    </location>
</feature>
<dbReference type="PANTHER" id="PTHR32114:SF2">
    <property type="entry name" value="ABC TRANSPORTER ABCH.3"/>
    <property type="match status" value="1"/>
</dbReference>
<gene>
    <name evidence="2" type="ORF">HaLaN_08329</name>
</gene>
<dbReference type="InterPro" id="IPR027417">
    <property type="entry name" value="P-loop_NTPase"/>
</dbReference>
<feature type="region of interest" description="Disordered" evidence="1">
    <location>
        <begin position="450"/>
        <end position="475"/>
    </location>
</feature>
<evidence type="ECO:0000313" key="2">
    <source>
        <dbReference type="EMBL" id="GFH12614.1"/>
    </source>
</evidence>
<sequence length="475" mass="51609">TGKTSKLTLQLGGEDLTRIKIPDTQALISDLFSTDLLRHAVFYGQNDITLLLEAGDRQLKELLQRVCDMQLWEDARLYSIAPQRKSVKDEVQQVSGQHQLLQRLLGEAADQLSTVRQQEAQWQQQRQEAQVGLEQQLRQCQANTQQAVAPLLGWGGLLPPALQQVEALEGAVMQQLASLSAAPEPAGPSNTLTTRGASSASEMEGATINGKPTITSTFSASAGASVGNTENNTESSEAEQYALSLSLSVSKYMSDAEAAAQAEMLGELRTQRDVANTAWRTAELAVVRLRRESELGMEKQRAWVEGLVAPTAKPAAVNGGGPMNGNGVPAPPPILSIKSAVTPVHAAARMSTETLSTRSSPLSASGPELLDWLVAKVSAGDLQPQCDKCEQDVEVAHFMRRVRELKAELSRCEQELREAEQLEAYQREGYQKAAGALALKEQAVQRERAERERLVRDELSAQASRAREQQAAEAR</sequence>
<name>A0A699Z0S6_HAELA</name>
<dbReference type="Proteomes" id="UP000485058">
    <property type="component" value="Unassembled WGS sequence"/>
</dbReference>
<dbReference type="PANTHER" id="PTHR32114">
    <property type="entry name" value="ABC TRANSPORTER ABCH.3"/>
    <property type="match status" value="1"/>
</dbReference>
<evidence type="ECO:0000256" key="1">
    <source>
        <dbReference type="SAM" id="MobiDB-lite"/>
    </source>
</evidence>